<evidence type="ECO:0000313" key="2">
    <source>
        <dbReference type="Proteomes" id="UP000829560"/>
    </source>
</evidence>
<proteinExistence type="predicted"/>
<sequence length="317" mass="35292">MRCIVKKKDGTTVQDTGYQKNMFLNTGLDFFGGGHGDDIFAHCVIGAGEDAPEATQDKLVSFVAKNNSIEADDRGSEPYLSGDQEFKVWRSSTYRFEDISGESISEVGLASEFVSEDEYHLCTRALIKSAEGEPITITLKEDEVLEITYRIWQVFDLSDKDFSIKITDDIGGEKLYNARCRLSGIGDEGAYYEYKAGMAFAEDTEYSSETYNGFYSYAGDIGEVTGVPSINMGEAASVTLSDYEEGSYTRDMSIFFGLDDARFPVRSVLVPTTMGNYQIQYGSQQSDDPIPKSKNDTLTVPIRFTWSRYEGDLNVTE</sequence>
<dbReference type="RefSeq" id="WP_338412812.1">
    <property type="nucleotide sequence ID" value="NZ_CP093310.2"/>
</dbReference>
<dbReference type="KEGG" id="prae:MN210_08245"/>
<reference evidence="1" key="1">
    <citation type="submission" date="2024-03" db="EMBL/GenBank/DDBJ databases">
        <title>Psychrobacter raelis sp. nov. isolated from a dog with peritonitis.</title>
        <authorList>
            <person name="Schiavone A."/>
            <person name="Manzulli V."/>
            <person name="Camarda A."/>
            <person name="Cafiero M.A."/>
            <person name="Vasco I."/>
            <person name="Marino L."/>
            <person name="Pennuzzi G."/>
            <person name="Serrecchia L."/>
            <person name="Galante D."/>
            <person name="Pugliese N."/>
        </authorList>
    </citation>
    <scope>NUCLEOTIDE SEQUENCE</scope>
    <source>
        <strain evidence="1">PraFG1</strain>
    </source>
</reference>
<name>A0AAT9PFV8_9GAMM</name>
<dbReference type="EMBL" id="CP093310">
    <property type="protein sequence ID" value="UNK06474.2"/>
    <property type="molecule type" value="Genomic_DNA"/>
</dbReference>
<accession>A0AAT9PFV8</accession>
<gene>
    <name evidence="1" type="ORF">MN210_08245</name>
</gene>
<dbReference type="Proteomes" id="UP000829560">
    <property type="component" value="Chromosome"/>
</dbReference>
<protein>
    <submittedName>
        <fullName evidence="1">Uncharacterized protein</fullName>
    </submittedName>
</protein>
<organism evidence="1 2">
    <name type="scientific">Psychrobacter raelei</name>
    <dbReference type="NCBI Taxonomy" id="2565531"/>
    <lineage>
        <taxon>Bacteria</taxon>
        <taxon>Pseudomonadati</taxon>
        <taxon>Pseudomonadota</taxon>
        <taxon>Gammaproteobacteria</taxon>
        <taxon>Moraxellales</taxon>
        <taxon>Moraxellaceae</taxon>
        <taxon>Psychrobacter</taxon>
    </lineage>
</organism>
<evidence type="ECO:0000313" key="1">
    <source>
        <dbReference type="EMBL" id="UNK06474.2"/>
    </source>
</evidence>
<dbReference type="AlphaFoldDB" id="A0AAT9PFV8"/>
<keyword evidence="2" id="KW-1185">Reference proteome</keyword>